<sequence length="100" mass="10487">MKRTGSADEQISGIVWRSFSASRLRPGTAPPCRDTLDALELGGGRDTGLGSGKARNRGMHDLIPAARHAARAVTIKEGTRFDCDRSCRYGVAGSSGGIAV</sequence>
<organism evidence="1 2">
    <name type="scientific">Sedimentitalea nanhaiensis</name>
    <dbReference type="NCBI Taxonomy" id="999627"/>
    <lineage>
        <taxon>Bacteria</taxon>
        <taxon>Pseudomonadati</taxon>
        <taxon>Pseudomonadota</taxon>
        <taxon>Alphaproteobacteria</taxon>
        <taxon>Rhodobacterales</taxon>
        <taxon>Paracoccaceae</taxon>
        <taxon>Sedimentitalea</taxon>
    </lineage>
</organism>
<evidence type="ECO:0000313" key="2">
    <source>
        <dbReference type="Proteomes" id="UP000182466"/>
    </source>
</evidence>
<evidence type="ECO:0000313" key="1">
    <source>
        <dbReference type="EMBL" id="SFT92259.1"/>
    </source>
</evidence>
<dbReference type="AlphaFoldDB" id="A0A1I7BYN2"/>
<name>A0A1I7BYN2_9RHOB</name>
<keyword evidence="2" id="KW-1185">Reference proteome</keyword>
<accession>A0A1I7BYN2</accession>
<dbReference type="STRING" id="999627.SAMN05216236_11316"/>
<reference evidence="1 2" key="1">
    <citation type="submission" date="2016-10" db="EMBL/GenBank/DDBJ databases">
        <authorList>
            <person name="de Groot N.N."/>
        </authorList>
    </citation>
    <scope>NUCLEOTIDE SEQUENCE [LARGE SCALE GENOMIC DNA]</scope>
    <source>
        <strain evidence="1 2">CGMCC 1.10959</strain>
    </source>
</reference>
<protein>
    <submittedName>
        <fullName evidence="1">Uncharacterized protein</fullName>
    </submittedName>
</protein>
<gene>
    <name evidence="1" type="ORF">SAMN05216236_11316</name>
</gene>
<dbReference type="Proteomes" id="UP000182466">
    <property type="component" value="Unassembled WGS sequence"/>
</dbReference>
<dbReference type="EMBL" id="FPAW01000013">
    <property type="protein sequence ID" value="SFT92259.1"/>
    <property type="molecule type" value="Genomic_DNA"/>
</dbReference>
<proteinExistence type="predicted"/>